<dbReference type="InterPro" id="IPR007318">
    <property type="entry name" value="Phopholipid_MeTrfase"/>
</dbReference>
<organism evidence="6 7">
    <name type="scientific">Aliikangiella marina</name>
    <dbReference type="NCBI Taxonomy" id="1712262"/>
    <lineage>
        <taxon>Bacteria</taxon>
        <taxon>Pseudomonadati</taxon>
        <taxon>Pseudomonadota</taxon>
        <taxon>Gammaproteobacteria</taxon>
        <taxon>Oceanospirillales</taxon>
        <taxon>Pleioneaceae</taxon>
        <taxon>Aliikangiella</taxon>
    </lineage>
</organism>
<dbReference type="AlphaFoldDB" id="A0A545TIS2"/>
<comment type="caution">
    <text evidence="6">The sequence shown here is derived from an EMBL/GenBank/DDBJ whole genome shotgun (WGS) entry which is preliminary data.</text>
</comment>
<feature type="transmembrane region" description="Helical" evidence="5">
    <location>
        <begin position="63"/>
        <end position="85"/>
    </location>
</feature>
<keyword evidence="3 5" id="KW-1133">Transmembrane helix</keyword>
<sequence length="180" mass="20878">MPISVIQSGSSTTFSVIIDQTITFKRKMSKLDTKIPPVLVMILIAILMFLTNQYLFHNELNSLASYALGSFFLLLSAVTGVLAVYEFYKYRTTVDPTDPGKVTRLVKTGIFTVSRNPMYLALTLLLVSFAFYIRAPLTIPLIFLFIFYMNKYQIKPEERVLREKFADEFSRYQQKVRRWI</sequence>
<dbReference type="RefSeq" id="WP_142888467.1">
    <property type="nucleotide sequence ID" value="NZ_VIKR01000001.1"/>
</dbReference>
<dbReference type="PANTHER" id="PTHR12714">
    <property type="entry name" value="PROTEIN-S ISOPRENYLCYSTEINE O-METHYLTRANSFERASE"/>
    <property type="match status" value="1"/>
</dbReference>
<evidence type="ECO:0000256" key="5">
    <source>
        <dbReference type="SAM" id="Phobius"/>
    </source>
</evidence>
<feature type="transmembrane region" description="Helical" evidence="5">
    <location>
        <begin position="119"/>
        <end position="149"/>
    </location>
</feature>
<keyword evidence="6" id="KW-0489">Methyltransferase</keyword>
<dbReference type="PANTHER" id="PTHR12714:SF24">
    <property type="entry name" value="SLR1182 PROTEIN"/>
    <property type="match status" value="1"/>
</dbReference>
<keyword evidence="2 5" id="KW-0812">Transmembrane</keyword>
<accession>A0A545TIS2</accession>
<dbReference type="GO" id="GO:0008168">
    <property type="term" value="F:methyltransferase activity"/>
    <property type="evidence" value="ECO:0007669"/>
    <property type="project" value="UniProtKB-KW"/>
</dbReference>
<evidence type="ECO:0000256" key="3">
    <source>
        <dbReference type="ARBA" id="ARBA00022989"/>
    </source>
</evidence>
<evidence type="ECO:0000256" key="4">
    <source>
        <dbReference type="ARBA" id="ARBA00023136"/>
    </source>
</evidence>
<dbReference type="GO" id="GO:0032259">
    <property type="term" value="P:methylation"/>
    <property type="evidence" value="ECO:0007669"/>
    <property type="project" value="UniProtKB-KW"/>
</dbReference>
<evidence type="ECO:0000313" key="6">
    <source>
        <dbReference type="EMBL" id="TQV77107.1"/>
    </source>
</evidence>
<dbReference type="GO" id="GO:0012505">
    <property type="term" value="C:endomembrane system"/>
    <property type="evidence" value="ECO:0007669"/>
    <property type="project" value="UniProtKB-SubCell"/>
</dbReference>
<keyword evidence="7" id="KW-1185">Reference proteome</keyword>
<gene>
    <name evidence="6" type="ORF">FLL45_03920</name>
</gene>
<protein>
    <submittedName>
        <fullName evidence="6">Isoprenylcysteine carboxylmethyltransferase family protein</fullName>
    </submittedName>
</protein>
<evidence type="ECO:0000256" key="2">
    <source>
        <dbReference type="ARBA" id="ARBA00022692"/>
    </source>
</evidence>
<dbReference type="Gene3D" id="1.20.120.1630">
    <property type="match status" value="1"/>
</dbReference>
<dbReference type="Pfam" id="PF04191">
    <property type="entry name" value="PEMT"/>
    <property type="match status" value="1"/>
</dbReference>
<evidence type="ECO:0000313" key="7">
    <source>
        <dbReference type="Proteomes" id="UP000317839"/>
    </source>
</evidence>
<dbReference type="EMBL" id="VIKR01000001">
    <property type="protein sequence ID" value="TQV77107.1"/>
    <property type="molecule type" value="Genomic_DNA"/>
</dbReference>
<name>A0A545TIS2_9GAMM</name>
<comment type="subcellular location">
    <subcellularLocation>
        <location evidence="1">Endomembrane system</location>
        <topology evidence="1">Multi-pass membrane protein</topology>
    </subcellularLocation>
</comment>
<reference evidence="6 7" key="1">
    <citation type="submission" date="2019-06" db="EMBL/GenBank/DDBJ databases">
        <title>Draft genome of Aliikangiella marina GYP-15.</title>
        <authorList>
            <person name="Wang G."/>
        </authorList>
    </citation>
    <scope>NUCLEOTIDE SEQUENCE [LARGE SCALE GENOMIC DNA]</scope>
    <source>
        <strain evidence="6 7">GYP-15</strain>
    </source>
</reference>
<dbReference type="OrthoDB" id="9811969at2"/>
<dbReference type="Proteomes" id="UP000317839">
    <property type="component" value="Unassembled WGS sequence"/>
</dbReference>
<feature type="transmembrane region" description="Helical" evidence="5">
    <location>
        <begin position="35"/>
        <end position="56"/>
    </location>
</feature>
<evidence type="ECO:0000256" key="1">
    <source>
        <dbReference type="ARBA" id="ARBA00004127"/>
    </source>
</evidence>
<proteinExistence type="predicted"/>
<keyword evidence="6" id="KW-0808">Transferase</keyword>
<keyword evidence="4 5" id="KW-0472">Membrane</keyword>